<dbReference type="Pfam" id="PF12358">
    <property type="entry name" value="DUF3644"/>
    <property type="match status" value="1"/>
</dbReference>
<evidence type="ECO:0000313" key="3">
    <source>
        <dbReference type="EMBL" id="MFC3761579.1"/>
    </source>
</evidence>
<gene>
    <name evidence="3" type="ORF">ACFOUW_12095</name>
</gene>
<feature type="compositionally biased region" description="Low complexity" evidence="1">
    <location>
        <begin position="78"/>
        <end position="90"/>
    </location>
</feature>
<dbReference type="InterPro" id="IPR022104">
    <property type="entry name" value="DUF3644"/>
</dbReference>
<sequence>MVAASRDEASLAVRLYNDPAEMRSFEGFVIHMHLAWLYLLHAEFIRDGVDHRSTRRAWRFDHEPEGPSRPDRGEKRQSSSPTITSTTSGA</sequence>
<accession>A0ABV7YB84</accession>
<protein>
    <submittedName>
        <fullName evidence="3">DUF3644 domain-containing protein</fullName>
    </submittedName>
</protein>
<keyword evidence="4" id="KW-1185">Reference proteome</keyword>
<feature type="region of interest" description="Disordered" evidence="1">
    <location>
        <begin position="56"/>
        <end position="90"/>
    </location>
</feature>
<proteinExistence type="predicted"/>
<comment type="caution">
    <text evidence="3">The sequence shown here is derived from an EMBL/GenBank/DDBJ whole genome shotgun (WGS) entry which is preliminary data.</text>
</comment>
<organism evidence="3 4">
    <name type="scientific">Tenggerimyces flavus</name>
    <dbReference type="NCBI Taxonomy" id="1708749"/>
    <lineage>
        <taxon>Bacteria</taxon>
        <taxon>Bacillati</taxon>
        <taxon>Actinomycetota</taxon>
        <taxon>Actinomycetes</taxon>
        <taxon>Propionibacteriales</taxon>
        <taxon>Nocardioidaceae</taxon>
        <taxon>Tenggerimyces</taxon>
    </lineage>
</organism>
<feature type="domain" description="DUF3644" evidence="2">
    <location>
        <begin position="2"/>
        <end position="62"/>
    </location>
</feature>
<dbReference type="EMBL" id="JBHRZH010000009">
    <property type="protein sequence ID" value="MFC3761579.1"/>
    <property type="molecule type" value="Genomic_DNA"/>
</dbReference>
<feature type="compositionally biased region" description="Basic and acidic residues" evidence="1">
    <location>
        <begin position="56"/>
        <end position="77"/>
    </location>
</feature>
<dbReference type="Proteomes" id="UP001595699">
    <property type="component" value="Unassembled WGS sequence"/>
</dbReference>
<evidence type="ECO:0000256" key="1">
    <source>
        <dbReference type="SAM" id="MobiDB-lite"/>
    </source>
</evidence>
<dbReference type="RefSeq" id="WP_372442358.1">
    <property type="nucleotide sequence ID" value="NZ_JAFBCM010000001.1"/>
</dbReference>
<reference evidence="4" key="1">
    <citation type="journal article" date="2019" name="Int. J. Syst. Evol. Microbiol.">
        <title>The Global Catalogue of Microorganisms (GCM) 10K type strain sequencing project: providing services to taxonomists for standard genome sequencing and annotation.</title>
        <authorList>
            <consortium name="The Broad Institute Genomics Platform"/>
            <consortium name="The Broad Institute Genome Sequencing Center for Infectious Disease"/>
            <person name="Wu L."/>
            <person name="Ma J."/>
        </authorList>
    </citation>
    <scope>NUCLEOTIDE SEQUENCE [LARGE SCALE GENOMIC DNA]</scope>
    <source>
        <strain evidence="4">CGMCC 4.7241</strain>
    </source>
</reference>
<evidence type="ECO:0000313" key="4">
    <source>
        <dbReference type="Proteomes" id="UP001595699"/>
    </source>
</evidence>
<evidence type="ECO:0000259" key="2">
    <source>
        <dbReference type="Pfam" id="PF12358"/>
    </source>
</evidence>
<name>A0ABV7YB84_9ACTN</name>